<protein>
    <submittedName>
        <fullName evidence="2">Uncharacterized protein</fullName>
    </submittedName>
</protein>
<evidence type="ECO:0000313" key="3">
    <source>
        <dbReference type="Proteomes" id="UP001151760"/>
    </source>
</evidence>
<name>A0ABQ5HF82_9ASTR</name>
<reference evidence="2" key="1">
    <citation type="journal article" date="2022" name="Int. J. Mol. Sci.">
        <title>Draft Genome of Tanacetum Coccineum: Genomic Comparison of Closely Related Tanacetum-Family Plants.</title>
        <authorList>
            <person name="Yamashiro T."/>
            <person name="Shiraishi A."/>
            <person name="Nakayama K."/>
            <person name="Satake H."/>
        </authorList>
    </citation>
    <scope>NUCLEOTIDE SEQUENCE</scope>
</reference>
<comment type="caution">
    <text evidence="2">The sequence shown here is derived from an EMBL/GenBank/DDBJ whole genome shotgun (WGS) entry which is preliminary data.</text>
</comment>
<feature type="region of interest" description="Disordered" evidence="1">
    <location>
        <begin position="46"/>
        <end position="85"/>
    </location>
</feature>
<reference evidence="2" key="2">
    <citation type="submission" date="2022-01" db="EMBL/GenBank/DDBJ databases">
        <authorList>
            <person name="Yamashiro T."/>
            <person name="Shiraishi A."/>
            <person name="Satake H."/>
            <person name="Nakayama K."/>
        </authorList>
    </citation>
    <scope>NUCLEOTIDE SEQUENCE</scope>
</reference>
<proteinExistence type="predicted"/>
<feature type="compositionally biased region" description="Basic and acidic residues" evidence="1">
    <location>
        <begin position="49"/>
        <end position="85"/>
    </location>
</feature>
<evidence type="ECO:0000313" key="2">
    <source>
        <dbReference type="EMBL" id="GJT86538.1"/>
    </source>
</evidence>
<organism evidence="2 3">
    <name type="scientific">Tanacetum coccineum</name>
    <dbReference type="NCBI Taxonomy" id="301880"/>
    <lineage>
        <taxon>Eukaryota</taxon>
        <taxon>Viridiplantae</taxon>
        <taxon>Streptophyta</taxon>
        <taxon>Embryophyta</taxon>
        <taxon>Tracheophyta</taxon>
        <taxon>Spermatophyta</taxon>
        <taxon>Magnoliopsida</taxon>
        <taxon>eudicotyledons</taxon>
        <taxon>Gunneridae</taxon>
        <taxon>Pentapetalae</taxon>
        <taxon>asterids</taxon>
        <taxon>campanulids</taxon>
        <taxon>Asterales</taxon>
        <taxon>Asteraceae</taxon>
        <taxon>Asteroideae</taxon>
        <taxon>Anthemideae</taxon>
        <taxon>Anthemidinae</taxon>
        <taxon>Tanacetum</taxon>
    </lineage>
</organism>
<dbReference type="Proteomes" id="UP001151760">
    <property type="component" value="Unassembled WGS sequence"/>
</dbReference>
<keyword evidence="3" id="KW-1185">Reference proteome</keyword>
<sequence length="210" mass="24373">MCTYLKNMAGFTHNQLKNKSFDEVQKAFDKTMSWIDSFVPVDSEVVNGSKDRAEGSETRAEGSSKRAGEDLQQESTKKQKMDDDKEKEELKQCFEIVLDDGDDVTIDATPLSVKIPIIDYKIYQEGKKSFFQIIIADGKTQMYLTFSKLLKNFNREDLEVLWRIVKARFKKTKPVDYMDTLLLLTLKTVFEHHVEDEVWKRQQGLVKVLN</sequence>
<accession>A0ABQ5HF82</accession>
<dbReference type="EMBL" id="BQNB010019555">
    <property type="protein sequence ID" value="GJT86538.1"/>
    <property type="molecule type" value="Genomic_DNA"/>
</dbReference>
<gene>
    <name evidence="2" type="ORF">Tco_1068255</name>
</gene>
<evidence type="ECO:0000256" key="1">
    <source>
        <dbReference type="SAM" id="MobiDB-lite"/>
    </source>
</evidence>